<dbReference type="Gene3D" id="2.60.120.200">
    <property type="match status" value="1"/>
</dbReference>
<dbReference type="InterPro" id="IPR013320">
    <property type="entry name" value="ConA-like_dom_sf"/>
</dbReference>
<reference evidence="1" key="1">
    <citation type="journal article" date="2014" name="Front. Microbiol.">
        <title>High frequency of phylogenetically diverse reductive dehalogenase-homologous genes in deep subseafloor sedimentary metagenomes.</title>
        <authorList>
            <person name="Kawai M."/>
            <person name="Futagami T."/>
            <person name="Toyoda A."/>
            <person name="Takaki Y."/>
            <person name="Nishi S."/>
            <person name="Hori S."/>
            <person name="Arai W."/>
            <person name="Tsubouchi T."/>
            <person name="Morono Y."/>
            <person name="Uchiyama I."/>
            <person name="Ito T."/>
            <person name="Fujiyama A."/>
            <person name="Inagaki F."/>
            <person name="Takami H."/>
        </authorList>
    </citation>
    <scope>NUCLEOTIDE SEQUENCE</scope>
    <source>
        <strain evidence="1">Expedition CK06-06</strain>
    </source>
</reference>
<dbReference type="AlphaFoldDB" id="X0SX24"/>
<proteinExistence type="predicted"/>
<comment type="caution">
    <text evidence="1">The sequence shown here is derived from an EMBL/GenBank/DDBJ whole genome shotgun (WGS) entry which is preliminary data.</text>
</comment>
<feature type="non-terminal residue" evidence="1">
    <location>
        <position position="1"/>
    </location>
</feature>
<evidence type="ECO:0000313" key="1">
    <source>
        <dbReference type="EMBL" id="GAF85519.1"/>
    </source>
</evidence>
<dbReference type="SUPFAM" id="SSF49899">
    <property type="entry name" value="Concanavalin A-like lectins/glucanases"/>
    <property type="match status" value="1"/>
</dbReference>
<evidence type="ECO:0008006" key="2">
    <source>
        <dbReference type="Google" id="ProtNLM"/>
    </source>
</evidence>
<dbReference type="Pfam" id="PF13385">
    <property type="entry name" value="Laminin_G_3"/>
    <property type="match status" value="1"/>
</dbReference>
<protein>
    <recommendedName>
        <fullName evidence="2">LamG-like jellyroll fold domain-containing protein</fullName>
    </recommendedName>
</protein>
<dbReference type="EMBL" id="BARS01002481">
    <property type="protein sequence ID" value="GAF85519.1"/>
    <property type="molecule type" value="Genomic_DNA"/>
</dbReference>
<name>X0SX24_9ZZZZ</name>
<accession>X0SX24</accession>
<sequence>TIPNNVWTHLAFTYDGSGIVSGMKIYIDGESEEDTALTLSYTAMHDTSSDMFFGNQGTPILDDVRIFNKELAAHEIKTLYKNGKGTEKPIGYCQYISGGTARKVGKTISGLGHLVGETVTVLQDGGDAGTQDIAVASITLDDYYNKVHAGLPITARLQPMKLEMATKPGSLFGRPKRIAEITIRFFETSGCDVGPSWTDYDSYLFRDVSDPLDIATPLYSGDKTIAFDGDYELAGNIFIQSRLPLPLTISALMADYEVAP</sequence>
<organism evidence="1">
    <name type="scientific">marine sediment metagenome</name>
    <dbReference type="NCBI Taxonomy" id="412755"/>
    <lineage>
        <taxon>unclassified sequences</taxon>
        <taxon>metagenomes</taxon>
        <taxon>ecological metagenomes</taxon>
    </lineage>
</organism>
<gene>
    <name evidence="1" type="ORF">S01H1_04730</name>
</gene>